<evidence type="ECO:0000313" key="2">
    <source>
        <dbReference type="Proteomes" id="UP001196413"/>
    </source>
</evidence>
<keyword evidence="2" id="KW-1185">Reference proteome</keyword>
<reference evidence="1" key="1">
    <citation type="submission" date="2021-06" db="EMBL/GenBank/DDBJ databases">
        <title>Parelaphostrongylus tenuis whole genome reference sequence.</title>
        <authorList>
            <person name="Garwood T.J."/>
            <person name="Larsen P.A."/>
            <person name="Fountain-Jones N.M."/>
            <person name="Garbe J.R."/>
            <person name="Macchietto M.G."/>
            <person name="Kania S.A."/>
            <person name="Gerhold R.W."/>
            <person name="Richards J.E."/>
            <person name="Wolf T.M."/>
        </authorList>
    </citation>
    <scope>NUCLEOTIDE SEQUENCE</scope>
    <source>
        <strain evidence="1">MNPRO001-30</strain>
        <tissue evidence="1">Meninges</tissue>
    </source>
</reference>
<organism evidence="1 2">
    <name type="scientific">Parelaphostrongylus tenuis</name>
    <name type="common">Meningeal worm</name>
    <dbReference type="NCBI Taxonomy" id="148309"/>
    <lineage>
        <taxon>Eukaryota</taxon>
        <taxon>Metazoa</taxon>
        <taxon>Ecdysozoa</taxon>
        <taxon>Nematoda</taxon>
        <taxon>Chromadorea</taxon>
        <taxon>Rhabditida</taxon>
        <taxon>Rhabditina</taxon>
        <taxon>Rhabditomorpha</taxon>
        <taxon>Strongyloidea</taxon>
        <taxon>Metastrongylidae</taxon>
        <taxon>Parelaphostrongylus</taxon>
    </lineage>
</organism>
<dbReference type="AlphaFoldDB" id="A0AAD5QCF8"/>
<comment type="caution">
    <text evidence="1">The sequence shown here is derived from an EMBL/GenBank/DDBJ whole genome shotgun (WGS) entry which is preliminary data.</text>
</comment>
<gene>
    <name evidence="1" type="ORF">KIN20_001185</name>
</gene>
<proteinExistence type="predicted"/>
<evidence type="ECO:0000313" key="1">
    <source>
        <dbReference type="EMBL" id="KAJ1346407.1"/>
    </source>
</evidence>
<name>A0AAD5QCF8_PARTN</name>
<dbReference type="Proteomes" id="UP001196413">
    <property type="component" value="Unassembled WGS sequence"/>
</dbReference>
<dbReference type="EMBL" id="JAHQIW010000166">
    <property type="protein sequence ID" value="KAJ1346407.1"/>
    <property type="molecule type" value="Genomic_DNA"/>
</dbReference>
<accession>A0AAD5QCF8</accession>
<protein>
    <submittedName>
        <fullName evidence="1">Uncharacterized protein</fullName>
    </submittedName>
</protein>
<sequence>MDVNHIFTKSHTWNDYTIKKLSIMRQLRTVVNAAAANPTAARPPARSTIWPLVIQKRLSHDHRITLFSRLTDGLSGA</sequence>